<evidence type="ECO:0000256" key="2">
    <source>
        <dbReference type="SAM" id="Phobius"/>
    </source>
</evidence>
<keyword evidence="4" id="KW-1185">Reference proteome</keyword>
<keyword evidence="2" id="KW-0812">Transmembrane</keyword>
<dbReference type="Proteomes" id="UP000315440">
    <property type="component" value="Unassembled WGS sequence"/>
</dbReference>
<name>A0A5C5ZS87_9BACT</name>
<sequence>MGEPLSLESAPPKAGRPKAATPVAAAVCGAVGVRLRAFVAIACWLLIQLLAPHTLAPSTAWGEVTGQELCFPEPITSSSNPRAIALEIDPTWYAEHGYRPISFRFEVATPAAKDQPLLVRADVYSSRVRNLERPTLVVERRFTLPAGESELSGQLLAPQIDDWNVLRCSARLGEGDTARRIEGFASLPQLGSQTASPLRLLRPSFRGGETLSQAEVEKVVRARRRMVSHELVLCSWSDDWKQYSSADAVVVSLDELRRLPDADSAALKALLRWTAAGGDLWIERVGGKLETLEEIAVLIDADDWRQRALRSTEEVDPESPGWAWLTNAQSDDDPDDGDSDSSADKPDPDASEPLRESDEGLGDSDDSLRSDRDDRDLDRKETTRGWFVARSYGLGRVLAFQDAYSLRQADRRRDQNSMPREFFFEGAWSKRHGLTPPRPSREFSNLLIPGVGLAPVMEFQGLITLFVLVIGPLNYWLLMRRHRLSLLVLTVPACALLVTLGFFAYAMLGDGFGNRARVRSVTLIDQTGPRAGEAVCWSRLSMYCGLTPQGGLRMPSDTVVYPISPISSDWLQEGVAEQTRVMRWADVEEGASESQEIDGSQHLSQGWISGRSPVQYLTIAARQTDKRLRFAEEESGMSVRNGLGAPLTLLYARDEAGQWHRTSGVAADGVARLEPADLINDSSEFRDLVIANDPLYPPGLDGQGGTVFSNRKRLSAAEVLLVNSAYNQLIAVVSGRTGGGALDLPPRSYVAVTNQAVESRFGLEDVEEIGSFHLVVGRW</sequence>
<feature type="region of interest" description="Disordered" evidence="1">
    <location>
        <begin position="310"/>
        <end position="376"/>
    </location>
</feature>
<gene>
    <name evidence="3" type="ORF">Mal64_03100</name>
</gene>
<keyword evidence="2" id="KW-1133">Transmembrane helix</keyword>
<accession>A0A5C5ZS87</accession>
<organism evidence="3 4">
    <name type="scientific">Pseudobythopirellula maris</name>
    <dbReference type="NCBI Taxonomy" id="2527991"/>
    <lineage>
        <taxon>Bacteria</taxon>
        <taxon>Pseudomonadati</taxon>
        <taxon>Planctomycetota</taxon>
        <taxon>Planctomycetia</taxon>
        <taxon>Pirellulales</taxon>
        <taxon>Lacipirellulaceae</taxon>
        <taxon>Pseudobythopirellula</taxon>
    </lineage>
</organism>
<dbReference type="OrthoDB" id="269524at2"/>
<evidence type="ECO:0000256" key="1">
    <source>
        <dbReference type="SAM" id="MobiDB-lite"/>
    </source>
</evidence>
<feature type="compositionally biased region" description="Basic and acidic residues" evidence="1">
    <location>
        <begin position="342"/>
        <end position="358"/>
    </location>
</feature>
<comment type="caution">
    <text evidence="3">The sequence shown here is derived from an EMBL/GenBank/DDBJ whole genome shotgun (WGS) entry which is preliminary data.</text>
</comment>
<feature type="compositionally biased region" description="Acidic residues" evidence="1">
    <location>
        <begin position="330"/>
        <end position="341"/>
    </location>
</feature>
<reference evidence="3 4" key="1">
    <citation type="submission" date="2019-02" db="EMBL/GenBank/DDBJ databases">
        <title>Deep-cultivation of Planctomycetes and their phenomic and genomic characterization uncovers novel biology.</title>
        <authorList>
            <person name="Wiegand S."/>
            <person name="Jogler M."/>
            <person name="Boedeker C."/>
            <person name="Pinto D."/>
            <person name="Vollmers J."/>
            <person name="Rivas-Marin E."/>
            <person name="Kohn T."/>
            <person name="Peeters S.H."/>
            <person name="Heuer A."/>
            <person name="Rast P."/>
            <person name="Oberbeckmann S."/>
            <person name="Bunk B."/>
            <person name="Jeske O."/>
            <person name="Meyerdierks A."/>
            <person name="Storesund J.E."/>
            <person name="Kallscheuer N."/>
            <person name="Luecker S."/>
            <person name="Lage O.M."/>
            <person name="Pohl T."/>
            <person name="Merkel B.J."/>
            <person name="Hornburger P."/>
            <person name="Mueller R.-W."/>
            <person name="Bruemmer F."/>
            <person name="Labrenz M."/>
            <person name="Spormann A.M."/>
            <person name="Op Den Camp H."/>
            <person name="Overmann J."/>
            <person name="Amann R."/>
            <person name="Jetten M.S.M."/>
            <person name="Mascher T."/>
            <person name="Medema M.H."/>
            <person name="Devos D.P."/>
            <person name="Kaster A.-K."/>
            <person name="Ovreas L."/>
            <person name="Rohde M."/>
            <person name="Galperin M.Y."/>
            <person name="Jogler C."/>
        </authorList>
    </citation>
    <scope>NUCLEOTIDE SEQUENCE [LARGE SCALE GENOMIC DNA]</scope>
    <source>
        <strain evidence="3 4">Mal64</strain>
    </source>
</reference>
<feature type="transmembrane region" description="Helical" evidence="2">
    <location>
        <begin position="484"/>
        <end position="508"/>
    </location>
</feature>
<dbReference type="RefSeq" id="WP_146396042.1">
    <property type="nucleotide sequence ID" value="NZ_SJPQ01000001.1"/>
</dbReference>
<evidence type="ECO:0000313" key="4">
    <source>
        <dbReference type="Proteomes" id="UP000315440"/>
    </source>
</evidence>
<feature type="transmembrane region" description="Helical" evidence="2">
    <location>
        <begin position="459"/>
        <end position="477"/>
    </location>
</feature>
<proteinExistence type="predicted"/>
<evidence type="ECO:0000313" key="3">
    <source>
        <dbReference type="EMBL" id="TWT89928.1"/>
    </source>
</evidence>
<feature type="compositionally biased region" description="Basic and acidic residues" evidence="1">
    <location>
        <begin position="366"/>
        <end position="376"/>
    </location>
</feature>
<keyword evidence="2" id="KW-0472">Membrane</keyword>
<dbReference type="EMBL" id="SJPQ01000001">
    <property type="protein sequence ID" value="TWT89928.1"/>
    <property type="molecule type" value="Genomic_DNA"/>
</dbReference>
<protein>
    <submittedName>
        <fullName evidence="3">Uncharacterized protein</fullName>
    </submittedName>
</protein>
<dbReference type="AlphaFoldDB" id="A0A5C5ZS87"/>